<dbReference type="GO" id="GO:0009396">
    <property type="term" value="P:folic acid-containing compound biosynthetic process"/>
    <property type="evidence" value="ECO:0007669"/>
    <property type="project" value="InterPro"/>
</dbReference>
<dbReference type="PANTHER" id="PTHR11236:SF50">
    <property type="entry name" value="AMINODEOXYCHORISMATE SYNTHASE COMPONENT 1"/>
    <property type="match status" value="1"/>
</dbReference>
<gene>
    <name evidence="2" type="ORF">GCM10010990_24840</name>
</gene>
<dbReference type="GO" id="GO:0046820">
    <property type="term" value="F:4-amino-4-deoxychorismate synthase activity"/>
    <property type="evidence" value="ECO:0007669"/>
    <property type="project" value="TreeGrafter"/>
</dbReference>
<evidence type="ECO:0000259" key="1">
    <source>
        <dbReference type="Pfam" id="PF00425"/>
    </source>
</evidence>
<dbReference type="SUPFAM" id="SSF56322">
    <property type="entry name" value="ADC synthase"/>
    <property type="match status" value="1"/>
</dbReference>
<dbReference type="InterPro" id="IPR019999">
    <property type="entry name" value="Anth_synth_I-like"/>
</dbReference>
<dbReference type="InterPro" id="IPR005802">
    <property type="entry name" value="ADC_synth_comp_1"/>
</dbReference>
<dbReference type="InterPro" id="IPR015890">
    <property type="entry name" value="Chorismate_C"/>
</dbReference>
<dbReference type="InterPro" id="IPR005801">
    <property type="entry name" value="ADC_synthase"/>
</dbReference>
<sequence length="375" mass="40816">MHAPFALIEDLEHGHARLLREADEILCPAGPDLAKALAAMSGLSRAGTLAGWIGYDAGHWLEDRLAPLRRDHGERLMWMARFADETIMASDAVDGWLAEAASGDGQLGEMRPAISQAEYLAQFAVVTEAIRAGDIYQANLTFPLTGSWQGDPLSIYRALRPRAAARFGAVIFDGADWLLSFSPELFFRADGRHIETRPMKGTRPRGVSEAQDAAQLEDLERSAKDRAENLMITDLMRNDLSRIAEPGSVRVSEPFRIERYPTVFQMTSTVTGELAAPFDPAVAIGALFPCGSITGAPKLRAMEILAEVEGWRRGPYCGAIGMVSGDRAQFNVAIRTLWLKADGSATFGIGSGVVADSDGPGEWRECMDKARFLFG</sequence>
<comment type="caution">
    <text evidence="2">The sequence shown here is derived from an EMBL/GenBank/DDBJ whole genome shotgun (WGS) entry which is preliminary data.</text>
</comment>
<reference evidence="2" key="1">
    <citation type="journal article" date="2014" name="Int. J. Syst. Evol. Microbiol.">
        <title>Complete genome sequence of Corynebacterium casei LMG S-19264T (=DSM 44701T), isolated from a smear-ripened cheese.</title>
        <authorList>
            <consortium name="US DOE Joint Genome Institute (JGI-PGF)"/>
            <person name="Walter F."/>
            <person name="Albersmeier A."/>
            <person name="Kalinowski J."/>
            <person name="Ruckert C."/>
        </authorList>
    </citation>
    <scope>NUCLEOTIDE SEQUENCE</scope>
    <source>
        <strain evidence="2">CGMCC 1.15360</strain>
    </source>
</reference>
<dbReference type="RefSeq" id="WP_066776983.1">
    <property type="nucleotide sequence ID" value="NZ_BMIP01000005.1"/>
</dbReference>
<dbReference type="AlphaFoldDB" id="A0A916Z3F4"/>
<dbReference type="OrthoDB" id="9803598at2"/>
<dbReference type="GO" id="GO:0000162">
    <property type="term" value="P:L-tryptophan biosynthetic process"/>
    <property type="evidence" value="ECO:0007669"/>
    <property type="project" value="TreeGrafter"/>
</dbReference>
<reference evidence="2" key="2">
    <citation type="submission" date="2020-09" db="EMBL/GenBank/DDBJ databases">
        <authorList>
            <person name="Sun Q."/>
            <person name="Zhou Y."/>
        </authorList>
    </citation>
    <scope>NUCLEOTIDE SEQUENCE</scope>
    <source>
        <strain evidence="2">CGMCC 1.15360</strain>
    </source>
</reference>
<dbReference type="Proteomes" id="UP000612349">
    <property type="component" value="Unassembled WGS sequence"/>
</dbReference>
<dbReference type="Gene3D" id="3.60.120.10">
    <property type="entry name" value="Anthranilate synthase"/>
    <property type="match status" value="1"/>
</dbReference>
<protein>
    <submittedName>
        <fullName evidence="2">Aminodeoxychorismate synthase, component I</fullName>
    </submittedName>
</protein>
<dbReference type="PANTHER" id="PTHR11236">
    <property type="entry name" value="AMINOBENZOATE/ANTHRANILATE SYNTHASE"/>
    <property type="match status" value="1"/>
</dbReference>
<dbReference type="Pfam" id="PF00425">
    <property type="entry name" value="Chorismate_bind"/>
    <property type="match status" value="1"/>
</dbReference>
<accession>A0A916Z3F4</accession>
<keyword evidence="3" id="KW-1185">Reference proteome</keyword>
<dbReference type="EMBL" id="BMIP01000005">
    <property type="protein sequence ID" value="GGD74212.1"/>
    <property type="molecule type" value="Genomic_DNA"/>
</dbReference>
<dbReference type="PRINTS" id="PR00095">
    <property type="entry name" value="ANTSNTHASEI"/>
</dbReference>
<evidence type="ECO:0000313" key="3">
    <source>
        <dbReference type="Proteomes" id="UP000612349"/>
    </source>
</evidence>
<dbReference type="NCBIfam" id="TIGR00553">
    <property type="entry name" value="pabB"/>
    <property type="match status" value="1"/>
</dbReference>
<proteinExistence type="predicted"/>
<feature type="domain" description="Chorismate-utilising enzyme C-terminal" evidence="1">
    <location>
        <begin position="116"/>
        <end position="369"/>
    </location>
</feature>
<name>A0A916Z3F4_9SPHN</name>
<organism evidence="2 3">
    <name type="scientific">Croceicoccus mobilis</name>
    <dbReference type="NCBI Taxonomy" id="1703339"/>
    <lineage>
        <taxon>Bacteria</taxon>
        <taxon>Pseudomonadati</taxon>
        <taxon>Pseudomonadota</taxon>
        <taxon>Alphaproteobacteria</taxon>
        <taxon>Sphingomonadales</taxon>
        <taxon>Erythrobacteraceae</taxon>
        <taxon>Croceicoccus</taxon>
    </lineage>
</organism>
<evidence type="ECO:0000313" key="2">
    <source>
        <dbReference type="EMBL" id="GGD74212.1"/>
    </source>
</evidence>